<dbReference type="EMBL" id="JACHJU010000001">
    <property type="protein sequence ID" value="MBB4935908.1"/>
    <property type="molecule type" value="Genomic_DNA"/>
</dbReference>
<evidence type="ECO:0000313" key="3">
    <source>
        <dbReference type="Proteomes" id="UP000534286"/>
    </source>
</evidence>
<keyword evidence="3" id="KW-1185">Reference proteome</keyword>
<feature type="region of interest" description="Disordered" evidence="1">
    <location>
        <begin position="1"/>
        <end position="26"/>
    </location>
</feature>
<accession>A0A7W7W6J8</accession>
<comment type="caution">
    <text evidence="2">The sequence shown here is derived from an EMBL/GenBank/DDBJ whole genome shotgun (WGS) entry which is preliminary data.</text>
</comment>
<evidence type="ECO:0000313" key="2">
    <source>
        <dbReference type="EMBL" id="MBB4935908.1"/>
    </source>
</evidence>
<sequence>MRTPPSNQAGHVGHVGHREPLPRDGTRDCGVLERVIHRHWSGRARRELVDVVDELAGLPVHLATRLAEDLDGIWLGTDMLAEPPEPDDSCDARVAADSAGVYLGRTVVITGGAHSSGALVHHMIGHALCDLDEMDETPEWRWIMRFCRPLLVLDRYRDCPAEWWAETYALCASRRFDRLTRLLADDGQAAAAVAAYHQRRQGWVR</sequence>
<dbReference type="Proteomes" id="UP000534286">
    <property type="component" value="Unassembled WGS sequence"/>
</dbReference>
<evidence type="ECO:0000256" key="1">
    <source>
        <dbReference type="SAM" id="MobiDB-lite"/>
    </source>
</evidence>
<proteinExistence type="predicted"/>
<dbReference type="RefSeq" id="WP_184752125.1">
    <property type="nucleotide sequence ID" value="NZ_BAABEK010000019.1"/>
</dbReference>
<gene>
    <name evidence="2" type="ORF">FHR32_000213</name>
</gene>
<feature type="compositionally biased region" description="Basic and acidic residues" evidence="1">
    <location>
        <begin position="16"/>
        <end position="26"/>
    </location>
</feature>
<protein>
    <submittedName>
        <fullName evidence="2">Uncharacterized protein</fullName>
    </submittedName>
</protein>
<organism evidence="2 3">
    <name type="scientific">Streptosporangium album</name>
    <dbReference type="NCBI Taxonomy" id="47479"/>
    <lineage>
        <taxon>Bacteria</taxon>
        <taxon>Bacillati</taxon>
        <taxon>Actinomycetota</taxon>
        <taxon>Actinomycetes</taxon>
        <taxon>Streptosporangiales</taxon>
        <taxon>Streptosporangiaceae</taxon>
        <taxon>Streptosporangium</taxon>
    </lineage>
</organism>
<reference evidence="2 3" key="1">
    <citation type="submission" date="2020-08" db="EMBL/GenBank/DDBJ databases">
        <title>Sequencing the genomes of 1000 actinobacteria strains.</title>
        <authorList>
            <person name="Klenk H.-P."/>
        </authorList>
    </citation>
    <scope>NUCLEOTIDE SEQUENCE [LARGE SCALE GENOMIC DNA]</scope>
    <source>
        <strain evidence="2 3">DSM 43023</strain>
    </source>
</reference>
<dbReference type="AlphaFoldDB" id="A0A7W7W6J8"/>
<name>A0A7W7W6J8_9ACTN</name>